<keyword evidence="1" id="KW-0472">Membrane</keyword>
<feature type="transmembrane region" description="Helical" evidence="1">
    <location>
        <begin position="661"/>
        <end position="679"/>
    </location>
</feature>
<evidence type="ECO:0008006" key="4">
    <source>
        <dbReference type="Google" id="ProtNLM"/>
    </source>
</evidence>
<keyword evidence="1" id="KW-1133">Transmembrane helix</keyword>
<evidence type="ECO:0000313" key="3">
    <source>
        <dbReference type="Proteomes" id="UP000708148"/>
    </source>
</evidence>
<feature type="transmembrane region" description="Helical" evidence="1">
    <location>
        <begin position="237"/>
        <end position="259"/>
    </location>
</feature>
<protein>
    <recommendedName>
        <fullName evidence="4">Transmembrane protein</fullName>
    </recommendedName>
</protein>
<gene>
    <name evidence="2" type="ORF">OSTQU699_LOCUS10671</name>
</gene>
<feature type="transmembrane region" description="Helical" evidence="1">
    <location>
        <begin position="173"/>
        <end position="192"/>
    </location>
</feature>
<accession>A0A8S1JFQ6</accession>
<proteinExistence type="predicted"/>
<keyword evidence="3" id="KW-1185">Reference proteome</keyword>
<feature type="transmembrane region" description="Helical" evidence="1">
    <location>
        <begin position="62"/>
        <end position="83"/>
    </location>
</feature>
<dbReference type="Proteomes" id="UP000708148">
    <property type="component" value="Unassembled WGS sequence"/>
</dbReference>
<organism evidence="2 3">
    <name type="scientific">Ostreobium quekettii</name>
    <dbReference type="NCBI Taxonomy" id="121088"/>
    <lineage>
        <taxon>Eukaryota</taxon>
        <taxon>Viridiplantae</taxon>
        <taxon>Chlorophyta</taxon>
        <taxon>core chlorophytes</taxon>
        <taxon>Ulvophyceae</taxon>
        <taxon>TCBD clade</taxon>
        <taxon>Bryopsidales</taxon>
        <taxon>Ostreobineae</taxon>
        <taxon>Ostreobiaceae</taxon>
        <taxon>Ostreobium</taxon>
    </lineage>
</organism>
<evidence type="ECO:0000313" key="2">
    <source>
        <dbReference type="EMBL" id="CAD7705316.1"/>
    </source>
</evidence>
<name>A0A8S1JFQ6_9CHLO</name>
<feature type="transmembrane region" description="Helical" evidence="1">
    <location>
        <begin position="141"/>
        <end position="161"/>
    </location>
</feature>
<feature type="transmembrane region" description="Helical" evidence="1">
    <location>
        <begin position="290"/>
        <end position="313"/>
    </location>
</feature>
<reference evidence="2" key="1">
    <citation type="submission" date="2020-12" db="EMBL/GenBank/DDBJ databases">
        <authorList>
            <person name="Iha C."/>
        </authorList>
    </citation>
    <scope>NUCLEOTIDE SEQUENCE</scope>
</reference>
<evidence type="ECO:0000256" key="1">
    <source>
        <dbReference type="SAM" id="Phobius"/>
    </source>
</evidence>
<feature type="transmembrane region" description="Helical" evidence="1">
    <location>
        <begin position="204"/>
        <end position="225"/>
    </location>
</feature>
<dbReference type="EMBL" id="CAJHUC010003082">
    <property type="protein sequence ID" value="CAD7705316.1"/>
    <property type="molecule type" value="Genomic_DNA"/>
</dbReference>
<dbReference type="AlphaFoldDB" id="A0A8S1JFQ6"/>
<keyword evidence="1" id="KW-0812">Transmembrane</keyword>
<sequence>MPWQFAAEARRRCKNMPEIGLTALAVASSACVAARAFSSTLHTTGNSGSDRDPKLKATFNFLFYTMDGILAVVLLLCIMRCWLTKHKGYPNIGDLDCRGLGQGGKHHSLSRAPGSDTSATCGEVSCTSARTTGRLKSLGTLFVRAFIGGVGIVPTMGQAISETTSPVVRAPQGILVGSQALYFGLVTAMGRYKMKWRAKTDQMAIPFTLWVLIALATAQIGLLGLSVDGEDSDTLNVVHITGPAPILATVVAMWLYPLGYESERFKYRRDVAKWDSDNGSRVRLIKLLNAWYKIAIYSAVTALVWTYGVVLFLKTKNVYPLLSSVLAPLLSSIIGAIPPLSEDIEEVQSKCRGNCQTDVITIPIIGGSRSTSFILVHFNWRVERMRIERVHSIVEHSNWGGKRNRLLYDIADDGLMTEADLTGGEFHRRVKEYTKIVRSIGGWHNMSEKTVDMAEQIMDIIEGCPSMHEGHLRIFLFMRATMCAAFRASASRKYKDFKMKQRGVTSVETFVEDVTMGSVKSAFEIMCRDGQVLDASVADHLVASFPDRISRDVAAMLLVQMAANSGDNRVHLADTLADGSDVYLDYSFRTDSWDVHTLYQFKEPRSPIYTRCVTAGDVYGIFTRSNSQGLSGKSHLERASVECVPTTLTSFKVLRQHMLKYLMAYMGLSIIFVVFGQGLKK</sequence>
<comment type="caution">
    <text evidence="2">The sequence shown here is derived from an EMBL/GenBank/DDBJ whole genome shotgun (WGS) entry which is preliminary data.</text>
</comment>